<comment type="similarity">
    <text evidence="1">Belongs to the transferase hexapeptide repeat family.</text>
</comment>
<reference evidence="5 12" key="2">
    <citation type="submission" date="2016-01" db="EMBL/GenBank/DDBJ databases">
        <title>Molecular Mechanisms for transfer of large genomic segments between Enterococcus faecium strains.</title>
        <authorList>
            <person name="Garcia-Solache M.A."/>
            <person name="Lebreton F."/>
            <person name="Mclaughlin R.E."/>
            <person name="Whiteaker J.D."/>
            <person name="Gilmore M.S."/>
            <person name="Rice L.B."/>
        </authorList>
    </citation>
    <scope>NUCLEOTIDE SEQUENCE [LARGE SCALE GENOMIC DNA]</scope>
    <source>
        <strain evidence="5 12">D344RRF x C68</strain>
    </source>
</reference>
<dbReference type="OMA" id="NQGCTFM"/>
<comment type="caution">
    <text evidence="5">The sequence shown here is derived from an EMBL/GenBank/DDBJ whole genome shotgun (WGS) entry which is preliminary data.</text>
</comment>
<evidence type="ECO:0000313" key="12">
    <source>
        <dbReference type="Proteomes" id="UP000070452"/>
    </source>
</evidence>
<dbReference type="PATRIC" id="fig|1352.1358.peg.2622"/>
<evidence type="ECO:0000313" key="11">
    <source>
        <dbReference type="EMBL" id="RBS28208.1"/>
    </source>
</evidence>
<dbReference type="Proteomes" id="UP000249070">
    <property type="component" value="Unassembled WGS sequence"/>
</dbReference>
<dbReference type="EMBL" id="NGLB01000002">
    <property type="protein sequence ID" value="OTN95617.1"/>
    <property type="molecule type" value="Genomic_DNA"/>
</dbReference>
<reference evidence="11 16" key="1">
    <citation type="submission" date="2015-06" db="EMBL/GenBank/DDBJ databases">
        <title>The Genome Sequence of Enterococcus faecium 131EA1.</title>
        <authorList>
            <consortium name="The Broad Institute Genomics Platform"/>
            <consortium name="The Broad Institute Genome Sequencing Center for Infectious Disease"/>
            <person name="Earl A.M."/>
            <person name="Van Tyne D."/>
            <person name="Lebreton F."/>
            <person name="Saavedra J.T."/>
            <person name="Gilmore M.S."/>
            <person name="Manson Mcguire A."/>
            <person name="Clock S."/>
            <person name="Crupain M."/>
            <person name="Rangan U."/>
            <person name="Young S."/>
            <person name="Abouelleil A."/>
            <person name="Cao P."/>
            <person name="Chapman S.B."/>
            <person name="Griggs A."/>
            <person name="Priest M."/>
            <person name="Shea T."/>
            <person name="Wortman J."/>
            <person name="Nusbaum C."/>
            <person name="Birren B."/>
        </authorList>
    </citation>
    <scope>NUCLEOTIDE SEQUENCE [LARGE SCALE GENOMIC DNA]</scope>
    <source>
        <strain evidence="11 16">131EA1</strain>
    </source>
</reference>
<dbReference type="Proteomes" id="UP000070452">
    <property type="component" value="Unassembled WGS sequence"/>
</dbReference>
<dbReference type="PANTHER" id="PTHR23416">
    <property type="entry name" value="SIALIC ACID SYNTHASE-RELATED"/>
    <property type="match status" value="1"/>
</dbReference>
<evidence type="ECO:0000313" key="8">
    <source>
        <dbReference type="EMBL" id="OOL83476.1"/>
    </source>
</evidence>
<reference evidence="6" key="7">
    <citation type="journal article" date="2022" name="J. Anim. Sci.">
        <title>Whole genome sequence analyses-based assessment of virulence potential and antimicrobial susceptibilities and resistance of Enterococcus faecium strains isolated from commercial swine and cattle probiotic products.</title>
        <authorList>
            <person name="Shridhar P.B."/>
            <person name="Amachawadi R.G."/>
            <person name="Tokach M."/>
            <person name="Patel I."/>
            <person name="Gangiredla J."/>
            <person name="Mammel M."/>
            <person name="Nagaraja T.G."/>
        </authorList>
    </citation>
    <scope>NUCLEOTIDE SEQUENCE</scope>
    <source>
        <strain evidence="6">EF215</strain>
    </source>
</reference>
<reference evidence="10 15" key="5">
    <citation type="submission" date="2018-05" db="EMBL/GenBank/DDBJ databases">
        <title>Vancomycin-resistant Enterococcus faecium strain from Chelyabinsk, Russia.</title>
        <authorList>
            <person name="Gostev V."/>
            <person name="Goncharov A."/>
            <person name="Kolodzhieva V."/>
            <person name="Suvorov A."/>
            <person name="Sidorenko S."/>
            <person name="Zueva L."/>
        </authorList>
    </citation>
    <scope>NUCLEOTIDE SEQUENCE [LARGE SCALE GENOMIC DNA]</scope>
    <source>
        <strain evidence="10 15">20</strain>
    </source>
</reference>
<evidence type="ECO:0000313" key="16">
    <source>
        <dbReference type="Proteomes" id="UP000253144"/>
    </source>
</evidence>
<dbReference type="InterPro" id="IPR051159">
    <property type="entry name" value="Hexapeptide_acetyltransf"/>
</dbReference>
<dbReference type="EMBL" id="QHGU01000006">
    <property type="protein sequence ID" value="PZM56828.1"/>
    <property type="molecule type" value="Genomic_DNA"/>
</dbReference>
<dbReference type="Proteomes" id="UP000191171">
    <property type="component" value="Unassembled WGS sequence"/>
</dbReference>
<keyword evidence="3" id="KW-0677">Repeat</keyword>
<evidence type="ECO:0000313" key="4">
    <source>
        <dbReference type="EMBL" id="KAB7577767.1"/>
    </source>
</evidence>
<evidence type="ECO:0000313" key="17">
    <source>
        <dbReference type="Proteomes" id="UP000469871"/>
    </source>
</evidence>
<dbReference type="Gene3D" id="2.160.10.10">
    <property type="entry name" value="Hexapeptide repeat proteins"/>
    <property type="match status" value="1"/>
</dbReference>
<reference evidence="4 17" key="6">
    <citation type="submission" date="2019-10" db="EMBL/GenBank/DDBJ databases">
        <title>Evolutionary dynamics of vancomycin-resistant Enterococcus faecium during gastrointestinal tract colonization and bloodstream infection in immunocompromised pediatric patients.</title>
        <authorList>
            <person name="Chilambi G.S."/>
            <person name="Nordstrom H.R."/>
            <person name="Evans D.R."/>
            <person name="Ferrolino J."/>
            <person name="Hayden R.T."/>
            <person name="Maron G.M."/>
            <person name="Vo A.N."/>
            <person name="Gilmore M.S."/>
            <person name="Wolf J."/>
            <person name="Rosch J.W."/>
            <person name="Van Tyne D."/>
        </authorList>
    </citation>
    <scope>NUCLEOTIDE SEQUENCE [LARGE SCALE GENOMIC DNA]</scope>
    <source>
        <strain evidence="4 17">VRECG27</strain>
    </source>
</reference>
<dbReference type="EMBL" id="WEFP01000001">
    <property type="protein sequence ID" value="KAB7577767.1"/>
    <property type="molecule type" value="Genomic_DNA"/>
</dbReference>
<evidence type="ECO:0000313" key="10">
    <source>
        <dbReference type="EMBL" id="PZM56828.1"/>
    </source>
</evidence>
<dbReference type="GeneID" id="66455566"/>
<evidence type="ECO:0000256" key="1">
    <source>
        <dbReference type="ARBA" id="ARBA00007274"/>
    </source>
</evidence>
<dbReference type="EMBL" id="LRHK01000001">
    <property type="protein sequence ID" value="KWX17755.1"/>
    <property type="molecule type" value="Genomic_DNA"/>
</dbReference>
<keyword evidence="2 5" id="KW-0808">Transferase</keyword>
<dbReference type="PROSITE" id="PS00101">
    <property type="entry name" value="HEXAPEP_TRANSFERASES"/>
    <property type="match status" value="1"/>
</dbReference>
<dbReference type="Proteomes" id="UP000469871">
    <property type="component" value="Unassembled WGS sequence"/>
</dbReference>
<dbReference type="AlphaFoldDB" id="A0A132P600"/>
<dbReference type="STRING" id="1352.AL014_13165"/>
<protein>
    <submittedName>
        <fullName evidence="4 5">Acetyltransferase</fullName>
    </submittedName>
    <submittedName>
        <fullName evidence="7">DapH/DapD/GlmU-related protein</fullName>
    </submittedName>
</protein>
<reference evidence="7" key="8">
    <citation type="submission" date="2023-03" db="EMBL/GenBank/DDBJ databases">
        <authorList>
            <person name="Shen W."/>
            <person name="Cai J."/>
        </authorList>
    </citation>
    <scope>NUCLEOTIDE SEQUENCE</scope>
    <source>
        <strain evidence="7">B1010-2</strain>
    </source>
</reference>
<dbReference type="InterPro" id="IPR001451">
    <property type="entry name" value="Hexapep"/>
</dbReference>
<dbReference type="EMBL" id="LEQJ01000015">
    <property type="protein sequence ID" value="RBS28208.1"/>
    <property type="molecule type" value="Genomic_DNA"/>
</dbReference>
<evidence type="ECO:0000313" key="6">
    <source>
        <dbReference type="EMBL" id="MBX4223613.1"/>
    </source>
</evidence>
<evidence type="ECO:0000313" key="5">
    <source>
        <dbReference type="EMBL" id="KWX17755.1"/>
    </source>
</evidence>
<dbReference type="Proteomes" id="UP000194737">
    <property type="component" value="Unassembled WGS sequence"/>
</dbReference>
<sequence length="189" mass="20753">MTSLIEKQIVNKEIRVTDPLFEVIHQIQAENEEPLAALNTGYHEPADIRKRLENIISDKVDDTVTVLLPFYTDFGKHISIGKNVFINRQVMFVDLGGICLEDSVLIGPRVNLITVNHLTDPKERRGLSVKPIHIKKNAWIGAGATILPGVTIGENAIVAANATVTKDVPDNTIVAGIPAKIVKPVERII</sequence>
<organism evidence="5 12">
    <name type="scientific">Enterococcus faecium</name>
    <name type="common">Streptococcus faecium</name>
    <dbReference type="NCBI Taxonomy" id="1352"/>
    <lineage>
        <taxon>Bacteria</taxon>
        <taxon>Bacillati</taxon>
        <taxon>Bacillota</taxon>
        <taxon>Bacilli</taxon>
        <taxon>Lactobacillales</taxon>
        <taxon>Enterococcaceae</taxon>
        <taxon>Enterococcus</taxon>
    </lineage>
</organism>
<dbReference type="SUPFAM" id="SSF51161">
    <property type="entry name" value="Trimeric LpxA-like enzymes"/>
    <property type="match status" value="1"/>
</dbReference>
<accession>A0A132P600</accession>
<dbReference type="GO" id="GO:0008374">
    <property type="term" value="F:O-acyltransferase activity"/>
    <property type="evidence" value="ECO:0007669"/>
    <property type="project" value="TreeGrafter"/>
</dbReference>
<dbReference type="EMBL" id="MVGJ01000015">
    <property type="protein sequence ID" value="OOL83476.1"/>
    <property type="molecule type" value="Genomic_DNA"/>
</dbReference>
<dbReference type="EMBL" id="JAIFOC010000136">
    <property type="protein sequence ID" value="MBX4223613.1"/>
    <property type="molecule type" value="Genomic_DNA"/>
</dbReference>
<dbReference type="EMBL" id="JARPTX010000007">
    <property type="protein sequence ID" value="MDT2369245.1"/>
    <property type="molecule type" value="Genomic_DNA"/>
</dbReference>
<reference evidence="8 13" key="3">
    <citation type="submission" date="2017-02" db="EMBL/GenBank/DDBJ databases">
        <title>Clonality and virulence of isolates of VRE in Hematopoietic Stem Cell Transplanted (HSCT) patients.</title>
        <authorList>
            <person name="Marchi A.P."/>
            <person name="Martins R.C."/>
            <person name="Marie S.K."/>
            <person name="Levin A.S."/>
            <person name="Costa S.F."/>
        </authorList>
    </citation>
    <scope>NUCLEOTIDE SEQUENCE [LARGE SCALE GENOMIC DNA]</scope>
    <source>
        <strain evidence="8 13">LIM1759</strain>
    </source>
</reference>
<dbReference type="Proteomes" id="UP001260956">
    <property type="component" value="Unassembled WGS sequence"/>
</dbReference>
<dbReference type="Proteomes" id="UP000253144">
    <property type="component" value="Unassembled WGS sequence"/>
</dbReference>
<evidence type="ECO:0000256" key="2">
    <source>
        <dbReference type="ARBA" id="ARBA00022679"/>
    </source>
</evidence>
<evidence type="ECO:0000313" key="13">
    <source>
        <dbReference type="Proteomes" id="UP000191171"/>
    </source>
</evidence>
<gene>
    <name evidence="9" type="ORF">A5804_002628</name>
    <name evidence="5" type="ORF">AWT83_04290</name>
    <name evidence="8" type="ORF">B1P95_03695</name>
    <name evidence="10" type="ORF">DKP91_02185</name>
    <name evidence="11" type="ORF">EB12_02384</name>
    <name evidence="4" type="ORF">GBM73_10755</name>
    <name evidence="6" type="ORF">KYX88_12560</name>
    <name evidence="7" type="ORF">P6Z85_03450</name>
</gene>
<dbReference type="PANTHER" id="PTHR23416:SF23">
    <property type="entry name" value="ACETYLTRANSFERASE C18B11.09C-RELATED"/>
    <property type="match status" value="1"/>
</dbReference>
<dbReference type="Pfam" id="PF00132">
    <property type="entry name" value="Hexapep"/>
    <property type="match status" value="1"/>
</dbReference>
<dbReference type="InterPro" id="IPR011004">
    <property type="entry name" value="Trimer_LpxA-like_sf"/>
</dbReference>
<evidence type="ECO:0000256" key="3">
    <source>
        <dbReference type="ARBA" id="ARBA00022737"/>
    </source>
</evidence>
<dbReference type="RefSeq" id="WP_002287468.1">
    <property type="nucleotide sequence ID" value="NZ_AP019394.1"/>
</dbReference>
<evidence type="ECO:0000313" key="14">
    <source>
        <dbReference type="Proteomes" id="UP000194737"/>
    </source>
</evidence>
<evidence type="ECO:0000313" key="15">
    <source>
        <dbReference type="Proteomes" id="UP000249070"/>
    </source>
</evidence>
<dbReference type="Proteomes" id="UP001139644">
    <property type="component" value="Unassembled WGS sequence"/>
</dbReference>
<reference evidence="9 14" key="4">
    <citation type="submission" date="2017-05" db="EMBL/GenBank/DDBJ databases">
        <title>The Genome Sequence of Enterococcus faecium 6F2_DIV0138.</title>
        <authorList>
            <consortium name="The Broad Institute Genomics Platform"/>
            <consortium name="The Broad Institute Genomic Center for Infectious Diseases"/>
            <person name="Earl A."/>
            <person name="Manson A."/>
            <person name="Schwartman J."/>
            <person name="Gilmore M."/>
            <person name="Abouelleil A."/>
            <person name="Cao P."/>
            <person name="Chapman S."/>
            <person name="Cusick C."/>
            <person name="Shea T."/>
            <person name="Young S."/>
            <person name="Neafsey D."/>
            <person name="Nusbaum C."/>
            <person name="Birren B."/>
        </authorList>
    </citation>
    <scope>NUCLEOTIDE SEQUENCE [LARGE SCALE GENOMIC DNA]</scope>
    <source>
        <strain evidence="9 14">6F2_DIV0138</strain>
    </source>
</reference>
<dbReference type="InterPro" id="IPR018357">
    <property type="entry name" value="Hexapep_transf_CS"/>
</dbReference>
<evidence type="ECO:0000313" key="7">
    <source>
        <dbReference type="EMBL" id="MDT2369245.1"/>
    </source>
</evidence>
<evidence type="ECO:0000313" key="9">
    <source>
        <dbReference type="EMBL" id="OTN95617.1"/>
    </source>
</evidence>
<name>A0A132P600_ENTFC</name>
<proteinExistence type="inferred from homology"/>